<keyword evidence="4" id="KW-0378">Hydrolase</keyword>
<dbReference type="Gene3D" id="3.60.21.10">
    <property type="match status" value="1"/>
</dbReference>
<dbReference type="PANTHER" id="PTHR10161">
    <property type="entry name" value="TARTRATE-RESISTANT ACID PHOSPHATASE TYPE 5"/>
    <property type="match status" value="1"/>
</dbReference>
<dbReference type="Pfam" id="PF00149">
    <property type="entry name" value="Metallophos"/>
    <property type="match status" value="1"/>
</dbReference>
<evidence type="ECO:0000256" key="1">
    <source>
        <dbReference type="ARBA" id="ARBA00000032"/>
    </source>
</evidence>
<feature type="signal peptide" evidence="5">
    <location>
        <begin position="1"/>
        <end position="16"/>
    </location>
</feature>
<protein>
    <recommendedName>
        <fullName evidence="2">acid phosphatase</fullName>
        <ecNumber evidence="2">3.1.3.2</ecNumber>
    </recommendedName>
</protein>
<dbReference type="CDD" id="cd07378">
    <property type="entry name" value="MPP_ACP5"/>
    <property type="match status" value="1"/>
</dbReference>
<feature type="chain" id="PRO_5005601533" description="acid phosphatase" evidence="5">
    <location>
        <begin position="17"/>
        <end position="336"/>
    </location>
</feature>
<evidence type="ECO:0000256" key="2">
    <source>
        <dbReference type="ARBA" id="ARBA00012646"/>
    </source>
</evidence>
<dbReference type="SUPFAM" id="SSF56300">
    <property type="entry name" value="Metallo-dependent phosphatases"/>
    <property type="match status" value="1"/>
</dbReference>
<proteinExistence type="predicted"/>
<keyword evidence="8" id="KW-1185">Reference proteome</keyword>
<accession>A0A0M0J670</accession>
<sequence length="336" mass="36917">MKIAATLCLLLASTEAYYFYSLGDWGGSSDSSPTTQVEKNNAAGMVRAAHGLDASKPEFALLVGDNFYSAGIAGNEYSKRFTQTFENVFDISNPELNTPFYAIAGNHDHGGNVTAQIAYSKHSSRWTYDDYWYTKSHTDNGITTQVVMIDTVTIAGMAYKNDSTGEIHSNEPHPMQARLASQLQWLEDTLKSSTADYLWVVGHYPVYSQCEHGPTGAIIRNVLPLMSKYEASGYIAGHDHCSGYYFDDNMAFVIAGAGKECCYSPDNLNNKADPGEPWFRMDKGKNQGDGGGFASYHVNATGTQIRFHKASTGEVQYEPPVIKPRAKRSMLVEQAA</sequence>
<keyword evidence="3 5" id="KW-0732">Signal</keyword>
<dbReference type="Proteomes" id="UP000037460">
    <property type="component" value="Unassembled WGS sequence"/>
</dbReference>
<dbReference type="AlphaFoldDB" id="A0A0M0J670"/>
<reference evidence="8" key="1">
    <citation type="journal article" date="2015" name="PLoS Genet.">
        <title>Genome Sequence and Transcriptome Analyses of Chrysochromulina tobin: Metabolic Tools for Enhanced Algal Fitness in the Prominent Order Prymnesiales (Haptophyceae).</title>
        <authorList>
            <person name="Hovde B.T."/>
            <person name="Deodato C.R."/>
            <person name="Hunsperger H.M."/>
            <person name="Ryken S.A."/>
            <person name="Yost W."/>
            <person name="Jha R.K."/>
            <person name="Patterson J."/>
            <person name="Monnat R.J. Jr."/>
            <person name="Barlow S.B."/>
            <person name="Starkenburg S.R."/>
            <person name="Cattolico R.A."/>
        </authorList>
    </citation>
    <scope>NUCLEOTIDE SEQUENCE</scope>
    <source>
        <strain evidence="8">CCMP291</strain>
    </source>
</reference>
<gene>
    <name evidence="7" type="ORF">Ctob_006195</name>
</gene>
<comment type="catalytic activity">
    <reaction evidence="1">
        <text>a phosphate monoester + H2O = an alcohol + phosphate</text>
        <dbReference type="Rhea" id="RHEA:15017"/>
        <dbReference type="ChEBI" id="CHEBI:15377"/>
        <dbReference type="ChEBI" id="CHEBI:30879"/>
        <dbReference type="ChEBI" id="CHEBI:43474"/>
        <dbReference type="ChEBI" id="CHEBI:67140"/>
        <dbReference type="EC" id="3.1.3.2"/>
    </reaction>
</comment>
<name>A0A0M0J670_9EUKA</name>
<evidence type="ECO:0000313" key="8">
    <source>
        <dbReference type="Proteomes" id="UP000037460"/>
    </source>
</evidence>
<dbReference type="GO" id="GO:0003993">
    <property type="term" value="F:acid phosphatase activity"/>
    <property type="evidence" value="ECO:0007669"/>
    <property type="project" value="UniProtKB-EC"/>
</dbReference>
<organism evidence="7 8">
    <name type="scientific">Chrysochromulina tobinii</name>
    <dbReference type="NCBI Taxonomy" id="1460289"/>
    <lineage>
        <taxon>Eukaryota</taxon>
        <taxon>Haptista</taxon>
        <taxon>Haptophyta</taxon>
        <taxon>Prymnesiophyceae</taxon>
        <taxon>Prymnesiales</taxon>
        <taxon>Chrysochromulinaceae</taxon>
        <taxon>Chrysochromulina</taxon>
    </lineage>
</organism>
<dbReference type="InterPro" id="IPR004843">
    <property type="entry name" value="Calcineurin-like_PHP"/>
</dbReference>
<evidence type="ECO:0000256" key="4">
    <source>
        <dbReference type="ARBA" id="ARBA00022801"/>
    </source>
</evidence>
<dbReference type="EC" id="3.1.3.2" evidence="2"/>
<comment type="caution">
    <text evidence="7">The sequence shown here is derived from an EMBL/GenBank/DDBJ whole genome shotgun (WGS) entry which is preliminary data.</text>
</comment>
<dbReference type="OrthoDB" id="411211at2759"/>
<evidence type="ECO:0000256" key="5">
    <source>
        <dbReference type="SAM" id="SignalP"/>
    </source>
</evidence>
<evidence type="ECO:0000259" key="6">
    <source>
        <dbReference type="Pfam" id="PF00149"/>
    </source>
</evidence>
<dbReference type="InterPro" id="IPR024927">
    <property type="entry name" value="Acid_PPase"/>
</dbReference>
<dbReference type="PANTHER" id="PTHR10161:SF14">
    <property type="entry name" value="TARTRATE-RESISTANT ACID PHOSPHATASE TYPE 5"/>
    <property type="match status" value="1"/>
</dbReference>
<dbReference type="InterPro" id="IPR051558">
    <property type="entry name" value="Metallophosphoesterase_PAP"/>
</dbReference>
<evidence type="ECO:0000256" key="3">
    <source>
        <dbReference type="ARBA" id="ARBA00022729"/>
    </source>
</evidence>
<feature type="domain" description="Calcineurin-like phosphoesterase" evidence="6">
    <location>
        <begin position="23"/>
        <end position="241"/>
    </location>
</feature>
<dbReference type="EMBL" id="JWZX01003322">
    <property type="protein sequence ID" value="KOO21940.1"/>
    <property type="molecule type" value="Genomic_DNA"/>
</dbReference>
<evidence type="ECO:0000313" key="7">
    <source>
        <dbReference type="EMBL" id="KOO21940.1"/>
    </source>
</evidence>
<dbReference type="InterPro" id="IPR029052">
    <property type="entry name" value="Metallo-depent_PP-like"/>
</dbReference>